<dbReference type="PROSITE" id="PS50994">
    <property type="entry name" value="INTEGRASE"/>
    <property type="match status" value="1"/>
</dbReference>
<dbReference type="PANTHER" id="PTHR46889">
    <property type="entry name" value="TRANSPOSASE INSF FOR INSERTION SEQUENCE IS3B-RELATED"/>
    <property type="match status" value="1"/>
</dbReference>
<dbReference type="Pfam" id="PF13276">
    <property type="entry name" value="HTH_21"/>
    <property type="match status" value="1"/>
</dbReference>
<evidence type="ECO:0000256" key="1">
    <source>
        <dbReference type="ARBA" id="ARBA00002286"/>
    </source>
</evidence>
<dbReference type="GO" id="GO:0015074">
    <property type="term" value="P:DNA integration"/>
    <property type="evidence" value="ECO:0007669"/>
    <property type="project" value="InterPro"/>
</dbReference>
<dbReference type="Gene3D" id="3.30.420.10">
    <property type="entry name" value="Ribonuclease H-like superfamily/Ribonuclease H"/>
    <property type="match status" value="1"/>
</dbReference>
<dbReference type="RefSeq" id="WP_060775993.1">
    <property type="nucleotide sequence ID" value="NZ_LOQQ01000007.1"/>
</dbReference>
<evidence type="ECO:0000313" key="4">
    <source>
        <dbReference type="Proteomes" id="UP000070452"/>
    </source>
</evidence>
<proteinExistence type="predicted"/>
<dbReference type="InterPro" id="IPR050900">
    <property type="entry name" value="Transposase_IS3/IS150/IS904"/>
</dbReference>
<dbReference type="InterPro" id="IPR048020">
    <property type="entry name" value="Transpos_IS3"/>
</dbReference>
<dbReference type="InterPro" id="IPR012337">
    <property type="entry name" value="RNaseH-like_sf"/>
</dbReference>
<dbReference type="InterPro" id="IPR036397">
    <property type="entry name" value="RNaseH_sf"/>
</dbReference>
<dbReference type="Pfam" id="PF13333">
    <property type="entry name" value="rve_2"/>
    <property type="match status" value="1"/>
</dbReference>
<sequence>MTEAIYLEVAEKAETAHKAGRRVSVSGMLKYLGVSRSGYRAWLKHVPSNAEQRRETVKAKIKDIYDESKQNYGAPKITKELRKSGEIISERTVGKYMRQMGIKAQWVKPWTITTKDSDFSSELQNILDEQFNPERPNAVWCSDITYIWTIDGFVYLTSIMDLYSRKIIAWTLSKTLEVSCVIETINKAKARRKIEEPLILHSDRGSQYVSKEYKRITAGIQCSYSKKAYPWDNACIESFHSLIKREWLNRFKIRDYDHAYRLVFEYLEAFYNPKRIHSHCDYMSPNDYEELYRRIQKDELLMAS</sequence>
<gene>
    <name evidence="3" type="ORF">AWT83_05225</name>
</gene>
<accession>A0A132P6F0</accession>
<feature type="domain" description="Integrase catalytic" evidence="2">
    <location>
        <begin position="132"/>
        <end position="293"/>
    </location>
</feature>
<dbReference type="EMBL" id="LRHK01000001">
    <property type="protein sequence ID" value="KWX17900.1"/>
    <property type="molecule type" value="Genomic_DNA"/>
</dbReference>
<name>A0A132P6F0_ENTFC</name>
<dbReference type="GO" id="GO:0003676">
    <property type="term" value="F:nucleic acid binding"/>
    <property type="evidence" value="ECO:0007669"/>
    <property type="project" value="InterPro"/>
</dbReference>
<dbReference type="InterPro" id="IPR025948">
    <property type="entry name" value="HTH-like_dom"/>
</dbReference>
<protein>
    <submittedName>
        <fullName evidence="3">Transposase</fullName>
    </submittedName>
</protein>
<reference evidence="3 4" key="1">
    <citation type="submission" date="2016-01" db="EMBL/GenBank/DDBJ databases">
        <title>Molecular Mechanisms for transfer of large genomic segments between Enterococcus faecium strains.</title>
        <authorList>
            <person name="Garcia-Solache M.A."/>
            <person name="Lebreton F."/>
            <person name="Mclaughlin R.E."/>
            <person name="Whiteaker J.D."/>
            <person name="Gilmore M.S."/>
            <person name="Rice L.B."/>
        </authorList>
    </citation>
    <scope>NUCLEOTIDE SEQUENCE [LARGE SCALE GENOMIC DNA]</scope>
    <source>
        <strain evidence="3 4">D344RRF x C68</strain>
    </source>
</reference>
<dbReference type="AlphaFoldDB" id="A0A132P6F0"/>
<evidence type="ECO:0000313" key="3">
    <source>
        <dbReference type="EMBL" id="KWX17900.1"/>
    </source>
</evidence>
<dbReference type="NCBIfam" id="NF033516">
    <property type="entry name" value="transpos_IS3"/>
    <property type="match status" value="1"/>
</dbReference>
<organism evidence="3 4">
    <name type="scientific">Enterococcus faecium</name>
    <name type="common">Streptococcus faecium</name>
    <dbReference type="NCBI Taxonomy" id="1352"/>
    <lineage>
        <taxon>Bacteria</taxon>
        <taxon>Bacillati</taxon>
        <taxon>Bacillota</taxon>
        <taxon>Bacilli</taxon>
        <taxon>Lactobacillales</taxon>
        <taxon>Enterococcaceae</taxon>
        <taxon>Enterococcus</taxon>
    </lineage>
</organism>
<dbReference type="Proteomes" id="UP000070452">
    <property type="component" value="Unassembled WGS sequence"/>
</dbReference>
<dbReference type="Pfam" id="PF00665">
    <property type="entry name" value="rve"/>
    <property type="match status" value="1"/>
</dbReference>
<dbReference type="InterPro" id="IPR001584">
    <property type="entry name" value="Integrase_cat-core"/>
</dbReference>
<comment type="function">
    <text evidence="1">Involved in the transposition of the insertion sequence.</text>
</comment>
<dbReference type="PANTHER" id="PTHR46889:SF4">
    <property type="entry name" value="TRANSPOSASE INSO FOR INSERTION SEQUENCE ELEMENT IS911B-RELATED"/>
    <property type="match status" value="1"/>
</dbReference>
<dbReference type="SUPFAM" id="SSF53098">
    <property type="entry name" value="Ribonuclease H-like"/>
    <property type="match status" value="1"/>
</dbReference>
<evidence type="ECO:0000259" key="2">
    <source>
        <dbReference type="PROSITE" id="PS50994"/>
    </source>
</evidence>
<comment type="caution">
    <text evidence="3">The sequence shown here is derived from an EMBL/GenBank/DDBJ whole genome shotgun (WGS) entry which is preliminary data.</text>
</comment>